<dbReference type="STRING" id="1121883.SAMN02745226_01257"/>
<dbReference type="EMBL" id="FRDJ01000006">
    <property type="protein sequence ID" value="SHN62232.1"/>
    <property type="molecule type" value="Genomic_DNA"/>
</dbReference>
<dbReference type="NCBIfam" id="TIGR00229">
    <property type="entry name" value="sensory_box"/>
    <property type="match status" value="1"/>
</dbReference>
<evidence type="ECO:0000313" key="2">
    <source>
        <dbReference type="EMBL" id="SHN62232.1"/>
    </source>
</evidence>
<gene>
    <name evidence="2" type="ORF">SAMN02745226_01257</name>
</gene>
<dbReference type="InterPro" id="IPR000014">
    <property type="entry name" value="PAS"/>
</dbReference>
<dbReference type="SUPFAM" id="SSF55785">
    <property type="entry name" value="PYP-like sensor domain (PAS domain)"/>
    <property type="match status" value="1"/>
</dbReference>
<proteinExistence type="predicted"/>
<protein>
    <submittedName>
        <fullName evidence="2">PAS domain S-box-containing protein</fullName>
    </submittedName>
</protein>
<dbReference type="Gene3D" id="3.30.450.20">
    <property type="entry name" value="PAS domain"/>
    <property type="match status" value="1"/>
</dbReference>
<reference evidence="3" key="1">
    <citation type="submission" date="2016-12" db="EMBL/GenBank/DDBJ databases">
        <authorList>
            <person name="Varghese N."/>
            <person name="Submissions S."/>
        </authorList>
    </citation>
    <scope>NUCLEOTIDE SEQUENCE [LARGE SCALE GENOMIC DNA]</scope>
    <source>
        <strain evidence="3">DSM 13020</strain>
    </source>
</reference>
<dbReference type="CDD" id="cd00130">
    <property type="entry name" value="PAS"/>
    <property type="match status" value="1"/>
</dbReference>
<dbReference type="InterPro" id="IPR035965">
    <property type="entry name" value="PAS-like_dom_sf"/>
</dbReference>
<evidence type="ECO:0000259" key="1">
    <source>
        <dbReference type="PROSITE" id="PS50112"/>
    </source>
</evidence>
<dbReference type="AlphaFoldDB" id="A0A1M7SUT8"/>
<dbReference type="Gene3D" id="3.30.450.40">
    <property type="match status" value="1"/>
</dbReference>
<dbReference type="Pfam" id="PF08448">
    <property type="entry name" value="PAS_4"/>
    <property type="match status" value="1"/>
</dbReference>
<dbReference type="OrthoDB" id="46486at2"/>
<dbReference type="PROSITE" id="PS50112">
    <property type="entry name" value="PAS"/>
    <property type="match status" value="1"/>
</dbReference>
<feature type="domain" description="PAS" evidence="1">
    <location>
        <begin position="7"/>
        <end position="73"/>
    </location>
</feature>
<dbReference type="SUPFAM" id="SSF55781">
    <property type="entry name" value="GAF domain-like"/>
    <property type="match status" value="1"/>
</dbReference>
<dbReference type="RefSeq" id="WP_072759523.1">
    <property type="nucleotide sequence ID" value="NZ_FRDJ01000006.1"/>
</dbReference>
<dbReference type="InterPro" id="IPR013656">
    <property type="entry name" value="PAS_4"/>
</dbReference>
<dbReference type="Proteomes" id="UP000184207">
    <property type="component" value="Unassembled WGS sequence"/>
</dbReference>
<organism evidence="2 3">
    <name type="scientific">Fervidobacterium gondwanense DSM 13020</name>
    <dbReference type="NCBI Taxonomy" id="1121883"/>
    <lineage>
        <taxon>Bacteria</taxon>
        <taxon>Thermotogati</taxon>
        <taxon>Thermotogota</taxon>
        <taxon>Thermotogae</taxon>
        <taxon>Thermotogales</taxon>
        <taxon>Fervidobacteriaceae</taxon>
        <taxon>Fervidobacterium</taxon>
    </lineage>
</organism>
<name>A0A1M7SUT8_FERGO</name>
<keyword evidence="3" id="KW-1185">Reference proteome</keyword>
<sequence length="406" mass="47084">MRYLYFLQQFFEKLPTPAFIKDNKGRYLWINKELENVLGLPEEKVVGEKESEILGVEEIDEIDKKVMKNRRNQSHELMIAGRHYNIQRMPIRLGTGGYGVAGLMYDITEKILERTLYKLLSFVEQKILESLGEAEGDLDKFVTTFSRKFHAEYPHTAVVLLKDNEYLIGSEDYKLIEKVKQIDEVKTFTHEKQNYQVIPIENFKFVVHVPEHYLSLAKALSSFLASQVLAAMKVIENQRMYKDIIEKFDSIIRIISLWNESNTLEEYLERILDDLVKLVPETQKASIWLLEKDTYKCVAVHNYDDEVKNVLNKASDDNYGPNIGENKVVELLDAYRLNLESKQREMWERAGVTTPNFIPLVGSVRVGDKKVIIISLDNFEGQRFSETSKKVLQILVELLSAFLSGK</sequence>
<accession>A0A1M7SUT8</accession>
<dbReference type="InterPro" id="IPR029016">
    <property type="entry name" value="GAF-like_dom_sf"/>
</dbReference>
<evidence type="ECO:0000313" key="3">
    <source>
        <dbReference type="Proteomes" id="UP000184207"/>
    </source>
</evidence>
<dbReference type="SMART" id="SM00091">
    <property type="entry name" value="PAS"/>
    <property type="match status" value="1"/>
</dbReference>